<evidence type="ECO:0000313" key="1">
    <source>
        <dbReference type="EMBL" id="KXG78622.1"/>
    </source>
</evidence>
<dbReference type="InterPro" id="IPR012675">
    <property type="entry name" value="Beta-grasp_dom_sf"/>
</dbReference>
<dbReference type="PANTHER" id="PTHR34472:SF1">
    <property type="entry name" value="SULFUR CARRIER PROTEIN THIS"/>
    <property type="match status" value="1"/>
</dbReference>
<protein>
    <recommendedName>
        <fullName evidence="3">Sulfur carrier protein ThiS</fullName>
    </recommendedName>
</protein>
<dbReference type="InterPro" id="IPR010035">
    <property type="entry name" value="Thi_S"/>
</dbReference>
<proteinExistence type="predicted"/>
<evidence type="ECO:0008006" key="3">
    <source>
        <dbReference type="Google" id="ProtNLM"/>
    </source>
</evidence>
<dbReference type="NCBIfam" id="TIGR01683">
    <property type="entry name" value="thiS"/>
    <property type="match status" value="1"/>
</dbReference>
<comment type="caution">
    <text evidence="1">The sequence shown here is derived from an EMBL/GenBank/DDBJ whole genome shotgun (WGS) entry which is preliminary data.</text>
</comment>
<dbReference type="Pfam" id="PF02597">
    <property type="entry name" value="ThiS"/>
    <property type="match status" value="1"/>
</dbReference>
<gene>
    <name evidence="1" type="ORF">AN619_01480</name>
</gene>
<dbReference type="InterPro" id="IPR016155">
    <property type="entry name" value="Mopterin_synth/thiamin_S_b"/>
</dbReference>
<dbReference type="OrthoDB" id="9810692at2"/>
<organism evidence="1 2">
    <name type="scientific">Thermotalea metallivorans</name>
    <dbReference type="NCBI Taxonomy" id="520762"/>
    <lineage>
        <taxon>Bacteria</taxon>
        <taxon>Bacillati</taxon>
        <taxon>Bacillota</taxon>
        <taxon>Clostridia</taxon>
        <taxon>Peptostreptococcales</taxon>
        <taxon>Thermotaleaceae</taxon>
        <taxon>Thermotalea</taxon>
    </lineage>
</organism>
<dbReference type="SUPFAM" id="SSF54285">
    <property type="entry name" value="MoaD/ThiS"/>
    <property type="match status" value="1"/>
</dbReference>
<accession>A0A140LDJ7</accession>
<evidence type="ECO:0000313" key="2">
    <source>
        <dbReference type="Proteomes" id="UP000070456"/>
    </source>
</evidence>
<dbReference type="Gene3D" id="3.10.20.30">
    <property type="match status" value="1"/>
</dbReference>
<sequence>MEIIVNGKRERLEESMSILQYLSAKGLSPERVVVEYNYAVVKKEDLGNIILKENDQLEVLRFVGGG</sequence>
<keyword evidence="2" id="KW-1185">Reference proteome</keyword>
<dbReference type="CDD" id="cd00565">
    <property type="entry name" value="Ubl_ThiS"/>
    <property type="match status" value="1"/>
</dbReference>
<dbReference type="Proteomes" id="UP000070456">
    <property type="component" value="Unassembled WGS sequence"/>
</dbReference>
<dbReference type="PANTHER" id="PTHR34472">
    <property type="entry name" value="SULFUR CARRIER PROTEIN THIS"/>
    <property type="match status" value="1"/>
</dbReference>
<dbReference type="EMBL" id="LOEE01000004">
    <property type="protein sequence ID" value="KXG78622.1"/>
    <property type="molecule type" value="Genomic_DNA"/>
</dbReference>
<name>A0A140LDJ7_9FIRM</name>
<reference evidence="1 2" key="1">
    <citation type="submission" date="2015-12" db="EMBL/GenBank/DDBJ databases">
        <title>Draft genome sequence of the thermoanaerobe Thermotalea metallivorans, an isolate from the runoff channel of the Great Artesian Basin, Australia.</title>
        <authorList>
            <person name="Patel B.K."/>
        </authorList>
    </citation>
    <scope>NUCLEOTIDE SEQUENCE [LARGE SCALE GENOMIC DNA]</scope>
    <source>
        <strain evidence="1 2">B2-1</strain>
    </source>
</reference>
<dbReference type="STRING" id="520762.AN619_01480"/>
<dbReference type="InterPro" id="IPR003749">
    <property type="entry name" value="ThiS/MoaD-like"/>
</dbReference>
<dbReference type="RefSeq" id="WP_068554176.1">
    <property type="nucleotide sequence ID" value="NZ_LOEE01000004.1"/>
</dbReference>
<dbReference type="AlphaFoldDB" id="A0A140LDJ7"/>